<dbReference type="InterPro" id="IPR040707">
    <property type="entry name" value="FGAR-AT_N"/>
</dbReference>
<evidence type="ECO:0000313" key="23">
    <source>
        <dbReference type="EnsemblMetazoa" id="PHUM009790-PA"/>
    </source>
</evidence>
<dbReference type="EMBL" id="DS234992">
    <property type="protein sequence ID" value="EEB09999.1"/>
    <property type="molecule type" value="Genomic_DNA"/>
</dbReference>
<dbReference type="VEuPathDB" id="VectorBase:PHUM009790"/>
<dbReference type="Pfam" id="PF18076">
    <property type="entry name" value="FGAR-AT_N"/>
    <property type="match status" value="1"/>
</dbReference>
<evidence type="ECO:0000256" key="4">
    <source>
        <dbReference type="ARBA" id="ARBA00012747"/>
    </source>
</evidence>
<dbReference type="Pfam" id="PF22689">
    <property type="entry name" value="FGAR-AT_PurM_N-like"/>
    <property type="match status" value="1"/>
</dbReference>
<dbReference type="CTD" id="8233698"/>
<keyword evidence="7 22" id="KW-0436">Ligase</keyword>
<dbReference type="PROSITE" id="PS51273">
    <property type="entry name" value="GATASE_TYPE_1"/>
    <property type="match status" value="1"/>
</dbReference>
<dbReference type="Gene3D" id="3.90.650.10">
    <property type="entry name" value="PurM-like C-terminal domain"/>
    <property type="match status" value="2"/>
</dbReference>
<dbReference type="CDD" id="cd01740">
    <property type="entry name" value="GATase1_FGAR_AT"/>
    <property type="match status" value="1"/>
</dbReference>
<dbReference type="InterPro" id="IPR010073">
    <property type="entry name" value="PurL_large"/>
</dbReference>
<dbReference type="GO" id="GO:0046872">
    <property type="term" value="F:metal ion binding"/>
    <property type="evidence" value="ECO:0007669"/>
    <property type="project" value="UniProtKB-KW"/>
</dbReference>
<dbReference type="InterPro" id="IPR036676">
    <property type="entry name" value="PurM-like_C_sf"/>
</dbReference>
<dbReference type="SMART" id="SM01211">
    <property type="entry name" value="GATase_5"/>
    <property type="match status" value="1"/>
</dbReference>
<evidence type="ECO:0000256" key="5">
    <source>
        <dbReference type="ARBA" id="ARBA00022490"/>
    </source>
</evidence>
<reference evidence="22" key="1">
    <citation type="submission" date="2007-04" db="EMBL/GenBank/DDBJ databases">
        <title>Annotation of Pediculus humanus corporis strain USDA.</title>
        <authorList>
            <person name="Kirkness E."/>
            <person name="Hannick L."/>
            <person name="Hass B."/>
            <person name="Bruggner R."/>
            <person name="Lawson D."/>
            <person name="Bidwell S."/>
            <person name="Joardar V."/>
            <person name="Caler E."/>
            <person name="Walenz B."/>
            <person name="Inman J."/>
            <person name="Schobel S."/>
            <person name="Galinsky K."/>
            <person name="Amedeo P."/>
            <person name="Strausberg R."/>
        </authorList>
    </citation>
    <scope>NUCLEOTIDE SEQUENCE</scope>
    <source>
        <strain evidence="22">USDA</strain>
    </source>
</reference>
<dbReference type="GO" id="GO:0006189">
    <property type="term" value="P:'de novo' IMP biosynthetic process"/>
    <property type="evidence" value="ECO:0007669"/>
    <property type="project" value="UniProtKB-UniPathway"/>
</dbReference>
<dbReference type="InterPro" id="IPR036921">
    <property type="entry name" value="PurM-like_N_sf"/>
</dbReference>
<dbReference type="OrthoDB" id="6666987at2759"/>
<dbReference type="HOGENOM" id="CLU_001031_0_0_1"/>
<accession>E0V9E3</accession>
<dbReference type="EnsemblMetazoa" id="PHUM009790-RA">
    <property type="protein sequence ID" value="PHUM009790-PA"/>
    <property type="gene ID" value="PHUM009790"/>
</dbReference>
<keyword evidence="13" id="KW-0315">Glutamine amidotransferase</keyword>
<evidence type="ECO:0000256" key="17">
    <source>
        <dbReference type="ARBA" id="ARBA00071729"/>
    </source>
</evidence>
<evidence type="ECO:0000256" key="10">
    <source>
        <dbReference type="ARBA" id="ARBA00022755"/>
    </source>
</evidence>
<dbReference type="KEGG" id="phu:Phum_PHUM009790"/>
<dbReference type="Gene3D" id="3.30.1330.10">
    <property type="entry name" value="PurM-like, N-terminal domain"/>
    <property type="match status" value="2"/>
</dbReference>
<dbReference type="InterPro" id="IPR010918">
    <property type="entry name" value="PurM-like_C_dom"/>
</dbReference>
<dbReference type="InterPro" id="IPR055181">
    <property type="entry name" value="FGAR-AT_PurM_N-like"/>
</dbReference>
<evidence type="ECO:0000256" key="15">
    <source>
        <dbReference type="ARBA" id="ARBA00032632"/>
    </source>
</evidence>
<evidence type="ECO:0000259" key="21">
    <source>
        <dbReference type="Pfam" id="PF22689"/>
    </source>
</evidence>
<comment type="similarity">
    <text evidence="3">In the N-terminal section; belongs to the FGAMS family.</text>
</comment>
<comment type="function">
    <text evidence="16">Phosphoribosylformylglycinamidine synthase involved in the purines biosynthetic pathway. Catalyzes the ATP-dependent conversion of formylglycinamide ribonucleotide (FGAR) and glutamine to yield formylglycinamidine ribonucleotide (FGAM) and glutamate.</text>
</comment>
<evidence type="ECO:0000256" key="6">
    <source>
        <dbReference type="ARBA" id="ARBA00022553"/>
    </source>
</evidence>
<sequence>MTVVHYYRVPGLSEGATSVKLDSIKEICSDAQELITESCFNVQLKEKLSGEDEKKLKWILGSPHNPETLKTSTFLDSNKGDVIEIGPRLNFSTAFSSNAVSICQSVGLVGIERLELSIRYQVIYRKPPTQTQKKKVVNALHDRMTQTPYEKPLTSFDLGIKPEKWFEIDIMGQGRKALETVNQKLGLAFDDWDLNYYTELFQRKLKRNPTSVECFDLAQSNSEHSRHWFFKGRMVLDGVEEKDSLIDMIINTQNFSNNNNVIKFSDNSSAIEGFTIQKFRPQTTVKAAPFTLINGKCHLIFTAETHNFPTGVAPFSGATTGTGGRLRDVQCVGRGGYYIAGTAGYSVGNLYIPGYDLPWEDKTLKYPDNFASPLEIIVEASNGASDYGNKFGEPVISGFARSFGLKLKNERREWIKPIMFSGGLGTMEDNMITKMSPEKGMQVVKVGGPVYRIGVGGGAASSVEVQGDNEAELDFGAVQRGDAEMEQKLNRVIRGCMELGKMNPILSIHDQGAGGNGNVLKELVEPVGAVIFTKKFTLGDPSISALELWGAEYQESNALLCREEDAPLLQTIADRERCPIDFVGVVTGTGKVVLSEEETFNVSKYMDGSWERENKRHPVDLDLELVLGKMPRKVKYKVFCFTLVNNIFKTHQKFIFRSLNRVLRLPSVASKRYLTNKVDRCVTGLIAQQQCVGPLHTPLADVAVTAEGIATSIGEQPIKGLLCPKAGARMTVAEALTNLVFAKISNLKDVKCSGNWMWAAKLPGEGAALVQACKAMCEVMKKLGIAVDGGKDSLSMAARVESETVKAPGTLVISTYAPCPDIRNVITPDLKVSTNSMLLFVDLSGGMSRLGGSALAQCYGQLGSEVSDLDNPELLKSAFNVTQKLIQENKLLSGHDISDGGLITTLLEMSFGGVIGIDVNVTHKTTDPISTLFAEEVGWVLEVDNENNGYVLNEFKMANVPCYVVGRTCGFGMNSPIVVRVNNKQVLSSKVYDMYKIWEETSYRLELRQASPKCVQEEFNGLKHRKGPIYKLSFDPSSPLKPSTPRVAVIREEGSNGDREMAASLFQAGFEVWDVTMQDLLNKTVTVDYFRGIIFPGGFSYADVMGSAKGWAASLLFHPNLKAQFKAFAGRSDTFSLGVCNGCQLMSLLGWIGIRSQDEDKGLSQPDPEIVLDHNLSERFECRFTSVKFMESPAIMLKGMAGSVFGVWVAHGEGRFTMKNEKVFNELLRKNALAIRYVDDNGEPTEVYPMNPNGSKLGVAGICSLDGRHLAMMPHPERCTQLWQWPVLPNEFKNLTASPWLRIFQNAFAWCHENQN</sequence>
<dbReference type="FunFam" id="1.10.8.750:FF:000001">
    <property type="entry name" value="Putative phosphoribosylformylglycinamidine synthase"/>
    <property type="match status" value="1"/>
</dbReference>
<feature type="domain" description="PurM-like C-terminal" evidence="18">
    <location>
        <begin position="439"/>
        <end position="593"/>
    </location>
</feature>
<evidence type="ECO:0000256" key="1">
    <source>
        <dbReference type="ARBA" id="ARBA00004496"/>
    </source>
</evidence>
<evidence type="ECO:0000256" key="13">
    <source>
        <dbReference type="ARBA" id="ARBA00022962"/>
    </source>
</evidence>
<dbReference type="STRING" id="121224.E0V9E3"/>
<dbReference type="GO" id="GO:0004642">
    <property type="term" value="F:phosphoribosylformylglycinamidine synthase activity"/>
    <property type="evidence" value="ECO:0007669"/>
    <property type="project" value="UniProtKB-EC"/>
</dbReference>
<dbReference type="Pfam" id="PF13507">
    <property type="entry name" value="GATase_5"/>
    <property type="match status" value="1"/>
</dbReference>
<dbReference type="InParanoid" id="E0V9E3"/>
<dbReference type="FunFam" id="3.30.1330.10:FF:000007">
    <property type="entry name" value="Phosphoribosylformylglycinamidine synthase, putative"/>
    <property type="match status" value="1"/>
</dbReference>
<keyword evidence="24" id="KW-1185">Reference proteome</keyword>
<dbReference type="Pfam" id="PF18072">
    <property type="entry name" value="FGAR-AT_linker"/>
    <property type="match status" value="1"/>
</dbReference>
<dbReference type="NCBIfam" id="NF003672">
    <property type="entry name" value="PRK05297.1"/>
    <property type="match status" value="1"/>
</dbReference>
<dbReference type="PANTHER" id="PTHR10099">
    <property type="entry name" value="PHOSPHORIBOSYLFORMYLGLYCINAMIDINE SYNTHASE"/>
    <property type="match status" value="1"/>
</dbReference>
<keyword evidence="8" id="KW-0479">Metal-binding</keyword>
<evidence type="ECO:0000256" key="11">
    <source>
        <dbReference type="ARBA" id="ARBA00022840"/>
    </source>
</evidence>
<evidence type="ECO:0000259" key="18">
    <source>
        <dbReference type="Pfam" id="PF02769"/>
    </source>
</evidence>
<dbReference type="GO" id="GO:0005524">
    <property type="term" value="F:ATP binding"/>
    <property type="evidence" value="ECO:0007669"/>
    <property type="project" value="UniProtKB-KW"/>
</dbReference>
<gene>
    <name evidence="23" type="primary">8233698</name>
    <name evidence="22" type="ORF">Phum_PHUM009790</name>
</gene>
<dbReference type="CDD" id="cd02203">
    <property type="entry name" value="PurL_repeat1"/>
    <property type="match status" value="1"/>
</dbReference>
<evidence type="ECO:0000259" key="20">
    <source>
        <dbReference type="Pfam" id="PF18076"/>
    </source>
</evidence>
<dbReference type="HAMAP" id="MF_00419">
    <property type="entry name" value="PurL_1"/>
    <property type="match status" value="1"/>
</dbReference>
<reference evidence="23" key="3">
    <citation type="submission" date="2020-05" db="UniProtKB">
        <authorList>
            <consortium name="EnsemblMetazoa"/>
        </authorList>
    </citation>
    <scope>IDENTIFICATION</scope>
    <source>
        <strain evidence="23">USDA</strain>
    </source>
</reference>
<dbReference type="NCBIfam" id="TIGR01735">
    <property type="entry name" value="FGAM_synt"/>
    <property type="match status" value="1"/>
</dbReference>
<dbReference type="PANTHER" id="PTHR10099:SF1">
    <property type="entry name" value="PHOSPHORIBOSYLFORMYLGLYCINAMIDINE SYNTHASE"/>
    <property type="match status" value="1"/>
</dbReference>
<dbReference type="CDD" id="cd02204">
    <property type="entry name" value="PurL_repeat2"/>
    <property type="match status" value="1"/>
</dbReference>
<dbReference type="SUPFAM" id="SSF56042">
    <property type="entry name" value="PurM C-terminal domain-like"/>
    <property type="match status" value="2"/>
</dbReference>
<evidence type="ECO:0000256" key="12">
    <source>
        <dbReference type="ARBA" id="ARBA00022842"/>
    </source>
</evidence>
<feature type="domain" description="Phosphoribosylformylglycinamidine synthase N-terminal" evidence="20">
    <location>
        <begin position="38"/>
        <end position="150"/>
    </location>
</feature>
<keyword evidence="12" id="KW-0460">Magnesium</keyword>
<dbReference type="GeneID" id="8233698"/>
<dbReference type="InterPro" id="IPR041609">
    <property type="entry name" value="PurL_linker"/>
</dbReference>
<dbReference type="EMBL" id="AAZO01000114">
    <property type="status" value="NOT_ANNOTATED_CDS"/>
    <property type="molecule type" value="Genomic_DNA"/>
</dbReference>
<dbReference type="SUPFAM" id="SSF109736">
    <property type="entry name" value="FGAM synthase PurL, linker domain"/>
    <property type="match status" value="1"/>
</dbReference>
<dbReference type="SUPFAM" id="SSF55326">
    <property type="entry name" value="PurM N-terminal domain-like"/>
    <property type="match status" value="2"/>
</dbReference>
<dbReference type="SUPFAM" id="SSF82697">
    <property type="entry name" value="PurS-like"/>
    <property type="match status" value="1"/>
</dbReference>
<dbReference type="InterPro" id="IPR029062">
    <property type="entry name" value="Class_I_gatase-like"/>
</dbReference>
<feature type="domain" description="Phosphoribosylformylglycinamidine synthase linker" evidence="19">
    <location>
        <begin position="178"/>
        <end position="227"/>
    </location>
</feature>
<comment type="subcellular location">
    <subcellularLocation>
        <location evidence="1">Cytoplasm</location>
    </subcellularLocation>
</comment>
<dbReference type="Pfam" id="PF02769">
    <property type="entry name" value="AIRS_C"/>
    <property type="match status" value="2"/>
</dbReference>
<dbReference type="EMBL" id="AAZO01000113">
    <property type="status" value="NOT_ANNOTATED_CDS"/>
    <property type="molecule type" value="Genomic_DNA"/>
</dbReference>
<evidence type="ECO:0000256" key="14">
    <source>
        <dbReference type="ARBA" id="ARBA00029823"/>
    </source>
</evidence>
<evidence type="ECO:0000256" key="2">
    <source>
        <dbReference type="ARBA" id="ARBA00004920"/>
    </source>
</evidence>
<dbReference type="eggNOG" id="KOG1907">
    <property type="taxonomic scope" value="Eukaryota"/>
</dbReference>
<dbReference type="FunCoup" id="E0V9E3">
    <property type="interactions" value="1817"/>
</dbReference>
<evidence type="ECO:0000256" key="16">
    <source>
        <dbReference type="ARBA" id="ARBA00057317"/>
    </source>
</evidence>
<dbReference type="SUPFAM" id="SSF52317">
    <property type="entry name" value="Class I glutamine amidotransferase-like"/>
    <property type="match status" value="1"/>
</dbReference>
<proteinExistence type="inferred from homology"/>
<keyword evidence="10" id="KW-0658">Purine biosynthesis</keyword>
<evidence type="ECO:0000313" key="22">
    <source>
        <dbReference type="EMBL" id="EEB09999.1"/>
    </source>
</evidence>
<protein>
    <recommendedName>
        <fullName evidence="17">Phosphoribosylformylglycinamidine synthase</fullName>
        <ecNumber evidence="4">6.3.5.3</ecNumber>
    </recommendedName>
    <alternativeName>
        <fullName evidence="15">Formylglycinamide ribonucleotide amidotransferase</fullName>
    </alternativeName>
    <alternativeName>
        <fullName evidence="14">Formylglycinamide ribotide amidotransferase</fullName>
    </alternativeName>
</protein>
<evidence type="ECO:0000256" key="8">
    <source>
        <dbReference type="ARBA" id="ARBA00022723"/>
    </source>
</evidence>
<dbReference type="FunFam" id="3.90.650.10:FF:000008">
    <property type="entry name" value="Phosphoribosylformylglycinamidine synthase"/>
    <property type="match status" value="1"/>
</dbReference>
<evidence type="ECO:0000259" key="19">
    <source>
        <dbReference type="Pfam" id="PF18072"/>
    </source>
</evidence>
<reference evidence="22" key="2">
    <citation type="submission" date="2007-04" db="EMBL/GenBank/DDBJ databases">
        <title>The genome of the human body louse.</title>
        <authorList>
            <consortium name="The Human Body Louse Genome Consortium"/>
            <person name="Kirkness E."/>
            <person name="Walenz B."/>
            <person name="Hass B."/>
            <person name="Bruggner R."/>
            <person name="Strausberg R."/>
        </authorList>
    </citation>
    <scope>NUCLEOTIDE SEQUENCE</scope>
    <source>
        <strain evidence="22">USDA</strain>
    </source>
</reference>
<keyword evidence="11" id="KW-0067">ATP-binding</keyword>
<dbReference type="UniPathway" id="UPA00074">
    <property type="reaction ID" value="UER00128"/>
</dbReference>
<feature type="domain" description="PurM-like C-terminal" evidence="18">
    <location>
        <begin position="844"/>
        <end position="968"/>
    </location>
</feature>
<dbReference type="RefSeq" id="XP_002422737.1">
    <property type="nucleotide sequence ID" value="XM_002422692.1"/>
</dbReference>
<dbReference type="FunFam" id="3.30.1330.10:FF:000010">
    <property type="entry name" value="Phosphoribosylformylglycinamidine synthase"/>
    <property type="match status" value="1"/>
</dbReference>
<evidence type="ECO:0000256" key="7">
    <source>
        <dbReference type="ARBA" id="ARBA00022598"/>
    </source>
</evidence>
<dbReference type="Proteomes" id="UP000009046">
    <property type="component" value="Unassembled WGS sequence"/>
</dbReference>
<evidence type="ECO:0000313" key="24">
    <source>
        <dbReference type="Proteomes" id="UP000009046"/>
    </source>
</evidence>
<organism>
    <name type="scientific">Pediculus humanus subsp. corporis</name>
    <name type="common">Body louse</name>
    <dbReference type="NCBI Taxonomy" id="121224"/>
    <lineage>
        <taxon>Eukaryota</taxon>
        <taxon>Metazoa</taxon>
        <taxon>Ecdysozoa</taxon>
        <taxon>Arthropoda</taxon>
        <taxon>Hexapoda</taxon>
        <taxon>Insecta</taxon>
        <taxon>Pterygota</taxon>
        <taxon>Neoptera</taxon>
        <taxon>Paraneoptera</taxon>
        <taxon>Psocodea</taxon>
        <taxon>Troctomorpha</taxon>
        <taxon>Phthiraptera</taxon>
        <taxon>Anoplura</taxon>
        <taxon>Pediculidae</taxon>
        <taxon>Pediculus</taxon>
    </lineage>
</organism>
<dbReference type="OMA" id="LSANWMW"/>
<dbReference type="Gene3D" id="1.10.8.750">
    <property type="entry name" value="Phosphoribosylformylglycinamidine synthase, linker domain"/>
    <property type="match status" value="1"/>
</dbReference>
<keyword evidence="9" id="KW-0547">Nucleotide-binding</keyword>
<dbReference type="InterPro" id="IPR036604">
    <property type="entry name" value="PurS-like_sf"/>
</dbReference>
<comment type="pathway">
    <text evidence="2">Purine metabolism; IMP biosynthesis via de novo pathway; 5-amino-1-(5-phospho-D-ribosyl)imidazole from N(2)-formyl-N(1)-(5-phospho-D-ribosyl)glycinamide: step 1/2.</text>
</comment>
<keyword evidence="5" id="KW-0963">Cytoplasm</keyword>
<keyword evidence="6" id="KW-0597">Phosphoprotein</keyword>
<evidence type="ECO:0000256" key="3">
    <source>
        <dbReference type="ARBA" id="ARBA00008608"/>
    </source>
</evidence>
<dbReference type="GO" id="GO:0005737">
    <property type="term" value="C:cytoplasm"/>
    <property type="evidence" value="ECO:0007669"/>
    <property type="project" value="UniProtKB-SubCell"/>
</dbReference>
<feature type="domain" description="FGAR-AT PurM N-terminal-like" evidence="21">
    <location>
        <begin position="670"/>
        <end position="818"/>
    </location>
</feature>
<evidence type="ECO:0000256" key="9">
    <source>
        <dbReference type="ARBA" id="ARBA00022741"/>
    </source>
</evidence>
<dbReference type="Gene3D" id="3.40.50.880">
    <property type="match status" value="1"/>
</dbReference>
<dbReference type="EC" id="6.3.5.3" evidence="4"/>
<name>E0V9E3_PEDHC</name>